<dbReference type="EnsemblMetazoa" id="XM_030995313">
    <property type="protein sequence ID" value="XP_030851173"/>
    <property type="gene ID" value="LOC115928252"/>
</dbReference>
<dbReference type="Gene3D" id="3.80.10.10">
    <property type="entry name" value="Ribonuclease Inhibitor"/>
    <property type="match status" value="2"/>
</dbReference>
<protein>
    <submittedName>
        <fullName evidence="1">Uncharacterized protein</fullName>
    </submittedName>
</protein>
<dbReference type="OMA" id="VISIRIF"/>
<sequence>MTHLKDLTLHGQYHDDFYSTSSSMASSAKIETLYIYSADLSERPSASRDLAQFICKMTHLKDLTLRGQCHDDFYSTSSSMASSAKIETLYIYSADLSERPSASRDLAQFICKMTHLKDLTLRGQCHDDFYSTSSSMASSAKIETLDIDSADLGERPFASRDLAQFICKMTHLKDLTLDGQYHDDFYSTSSSMASSAKRETLDIDSADLGERPFASRDLAQFICKMTHLKKLTLDGQYHDDFYSTSSSMASSAKIGTLYIDSDDLGERPSASRDLAQFICKMTHLKDLRLRGQYHDDFYSTSSSMASSAKIETLDIYSDLSERPSASRDLAQFIFKISHLKGLTLRGQYHDDFYSTSSSIASSAKIETLDIYSTDLNGRPSASRDLAQFICKMTHLKDLTLRGWYHDDFYSTSSSMASSAKVLI</sequence>
<dbReference type="PANTHER" id="PTHR24407:SF14">
    <property type="entry name" value="SIR2-LIKE DOMAIN-CONTAINING PROTEIN"/>
    <property type="match status" value="1"/>
</dbReference>
<dbReference type="RefSeq" id="XP_030851173.1">
    <property type="nucleotide sequence ID" value="XM_030995313.1"/>
</dbReference>
<dbReference type="OrthoDB" id="10126389at2759"/>
<organism evidence="1 2">
    <name type="scientific">Strongylocentrotus purpuratus</name>
    <name type="common">Purple sea urchin</name>
    <dbReference type="NCBI Taxonomy" id="7668"/>
    <lineage>
        <taxon>Eukaryota</taxon>
        <taxon>Metazoa</taxon>
        <taxon>Echinodermata</taxon>
        <taxon>Eleutherozoa</taxon>
        <taxon>Echinozoa</taxon>
        <taxon>Echinoidea</taxon>
        <taxon>Euechinoidea</taxon>
        <taxon>Echinacea</taxon>
        <taxon>Camarodonta</taxon>
        <taxon>Echinidea</taxon>
        <taxon>Strongylocentrotidae</taxon>
        <taxon>Strongylocentrotus</taxon>
    </lineage>
</organism>
<reference evidence="2" key="1">
    <citation type="submission" date="2015-02" db="EMBL/GenBank/DDBJ databases">
        <title>Genome sequencing for Strongylocentrotus purpuratus.</title>
        <authorList>
            <person name="Murali S."/>
            <person name="Liu Y."/>
            <person name="Vee V."/>
            <person name="English A."/>
            <person name="Wang M."/>
            <person name="Skinner E."/>
            <person name="Han Y."/>
            <person name="Muzny D.M."/>
            <person name="Worley K.C."/>
            <person name="Gibbs R.A."/>
        </authorList>
    </citation>
    <scope>NUCLEOTIDE SEQUENCE</scope>
</reference>
<proteinExistence type="predicted"/>
<dbReference type="SUPFAM" id="SSF52047">
    <property type="entry name" value="RNI-like"/>
    <property type="match status" value="1"/>
</dbReference>
<dbReference type="PANTHER" id="PTHR24407">
    <property type="entry name" value="PROTEIN KINASE DOMAIN-CONTAINING PROTEIN"/>
    <property type="match status" value="1"/>
</dbReference>
<name>A0A7M7PFQ7_STRPU</name>
<dbReference type="AlphaFoldDB" id="A0A7M7PFQ7"/>
<dbReference type="GeneID" id="115928252"/>
<evidence type="ECO:0000313" key="2">
    <source>
        <dbReference type="Proteomes" id="UP000007110"/>
    </source>
</evidence>
<dbReference type="KEGG" id="spu:115928252"/>
<keyword evidence="2" id="KW-1185">Reference proteome</keyword>
<dbReference type="InParanoid" id="A0A7M7PFQ7"/>
<dbReference type="InterPro" id="IPR032675">
    <property type="entry name" value="LRR_dom_sf"/>
</dbReference>
<accession>A0A7M7PFQ7</accession>
<dbReference type="Proteomes" id="UP000007110">
    <property type="component" value="Unassembled WGS sequence"/>
</dbReference>
<evidence type="ECO:0000313" key="1">
    <source>
        <dbReference type="EnsemblMetazoa" id="XP_030851173"/>
    </source>
</evidence>
<reference evidence="1" key="2">
    <citation type="submission" date="2021-01" db="UniProtKB">
        <authorList>
            <consortium name="EnsemblMetazoa"/>
        </authorList>
    </citation>
    <scope>IDENTIFICATION</scope>
</reference>